<keyword evidence="3" id="KW-1185">Reference proteome</keyword>
<feature type="domain" description="N-acetyltransferase" evidence="1">
    <location>
        <begin position="95"/>
        <end position="236"/>
    </location>
</feature>
<dbReference type="Pfam" id="PF08445">
    <property type="entry name" value="FR47"/>
    <property type="match status" value="1"/>
</dbReference>
<evidence type="ECO:0000313" key="3">
    <source>
        <dbReference type="Proteomes" id="UP001519362"/>
    </source>
</evidence>
<dbReference type="InterPro" id="IPR000182">
    <property type="entry name" value="GNAT_dom"/>
</dbReference>
<dbReference type="Gene3D" id="3.40.630.30">
    <property type="match status" value="1"/>
</dbReference>
<dbReference type="RefSeq" id="WP_165135123.1">
    <property type="nucleotide sequence ID" value="NZ_CP049253.1"/>
</dbReference>
<proteinExistence type="predicted"/>
<comment type="caution">
    <text evidence="2">The sequence shown here is derived from an EMBL/GenBank/DDBJ whole genome shotgun (WGS) entry which is preliminary data.</text>
</comment>
<evidence type="ECO:0000259" key="1">
    <source>
        <dbReference type="PROSITE" id="PS51186"/>
    </source>
</evidence>
<sequence length="236" mass="25579">MITPPLDVDTSALDNPAWSALTGAHARFSIGGDRVKRYQDDVSPFLGVSSWEDPLVWSALIDMHGPAATVTIAGADPALPDGWSEVWRGAGVQMIETDRVITERFDEAVELGAEHVAEMLAIVERNAPGPFLPRTHELGRYIGVIREGRLVAMAGERLRPAGWTEISAVSVDESHRRQGLASRLVLDVAHGIRARGDRAFLHAAETNTGAVAAYERIGFEVRTRVPFISVRTPGAV</sequence>
<dbReference type="PROSITE" id="PS51186">
    <property type="entry name" value="GNAT"/>
    <property type="match status" value="1"/>
</dbReference>
<protein>
    <submittedName>
        <fullName evidence="2">Ribosomal protein S18 acetylase RimI-like enzyme</fullName>
    </submittedName>
</protein>
<dbReference type="SUPFAM" id="SSF55729">
    <property type="entry name" value="Acyl-CoA N-acyltransferases (Nat)"/>
    <property type="match status" value="1"/>
</dbReference>
<evidence type="ECO:0000313" key="2">
    <source>
        <dbReference type="EMBL" id="MBP2436955.1"/>
    </source>
</evidence>
<organism evidence="2 3">
    <name type="scientific">Microbacterium amylolyticum</name>
    <dbReference type="NCBI Taxonomy" id="936337"/>
    <lineage>
        <taxon>Bacteria</taxon>
        <taxon>Bacillati</taxon>
        <taxon>Actinomycetota</taxon>
        <taxon>Actinomycetes</taxon>
        <taxon>Micrococcales</taxon>
        <taxon>Microbacteriaceae</taxon>
        <taxon>Microbacterium</taxon>
    </lineage>
</organism>
<accession>A0ABS4ZI55</accession>
<dbReference type="CDD" id="cd04301">
    <property type="entry name" value="NAT_SF"/>
    <property type="match status" value="1"/>
</dbReference>
<dbReference type="Proteomes" id="UP001519362">
    <property type="component" value="Unassembled WGS sequence"/>
</dbReference>
<name>A0ABS4ZI55_9MICO</name>
<gene>
    <name evidence="2" type="ORF">JOF34_001541</name>
</gene>
<dbReference type="EMBL" id="JAGIOL010000001">
    <property type="protein sequence ID" value="MBP2436955.1"/>
    <property type="molecule type" value="Genomic_DNA"/>
</dbReference>
<reference evidence="2 3" key="1">
    <citation type="submission" date="2021-03" db="EMBL/GenBank/DDBJ databases">
        <title>Sequencing the genomes of 1000 actinobacteria strains.</title>
        <authorList>
            <person name="Klenk H.-P."/>
        </authorList>
    </citation>
    <scope>NUCLEOTIDE SEQUENCE [LARGE SCALE GENOMIC DNA]</scope>
    <source>
        <strain evidence="2 3">DSM 24221</strain>
    </source>
</reference>
<dbReference type="InterPro" id="IPR013653">
    <property type="entry name" value="GCN5-like_dom"/>
</dbReference>
<dbReference type="InterPro" id="IPR016181">
    <property type="entry name" value="Acyl_CoA_acyltransferase"/>
</dbReference>